<evidence type="ECO:0000259" key="4">
    <source>
        <dbReference type="Pfam" id="PF05368"/>
    </source>
</evidence>
<dbReference type="Gene3D" id="3.40.50.720">
    <property type="entry name" value="NAD(P)-binding Rossmann-like Domain"/>
    <property type="match status" value="1"/>
</dbReference>
<gene>
    <name evidence="5" type="primary">NMRAL1_4</name>
    <name evidence="5" type="ORF">LOC62_05G007636</name>
</gene>
<dbReference type="Pfam" id="PF05368">
    <property type="entry name" value="NmrA"/>
    <property type="match status" value="1"/>
</dbReference>
<accession>A0AAF0YHM9</accession>
<sequence>MAPKKIVVFGITGVQGGSVARYLLDDGPEKFEVWGVTRSKTSAKAKALEQQGIKLIEGDLDKPESYEAGLAGADNVWVNADFWLYYDGHNADVAGAREVAQNKGVIDAARRQKVPHITFSALANFGDKFPVPHCDSKVKIVEYLKDIGQNHALVYPAWYFTNVLIFPRRREGDKWIVQWPFPDDKKMTGFAPEQVGAFARLVFRDPEAWNGKEIHCVCDIGSPLEQAAAIFEHLGVTVEVEHLTRERFFSPEFKATLPDELFINYKAILDGIEDPETDTAHALYPGAWYFKDWVANTPALATTFTK</sequence>
<evidence type="ECO:0000313" key="5">
    <source>
        <dbReference type="EMBL" id="WOO84114.1"/>
    </source>
</evidence>
<dbReference type="Proteomes" id="UP000827549">
    <property type="component" value="Chromosome 5"/>
</dbReference>
<keyword evidence="2" id="KW-0521">NADP</keyword>
<dbReference type="GO" id="GO:0016491">
    <property type="term" value="F:oxidoreductase activity"/>
    <property type="evidence" value="ECO:0007669"/>
    <property type="project" value="UniProtKB-KW"/>
</dbReference>
<dbReference type="PANTHER" id="PTHR42748:SF30">
    <property type="entry name" value="NMRA-LIKE DOMAIN-CONTAINING PROTEIN"/>
    <property type="match status" value="1"/>
</dbReference>
<dbReference type="GO" id="GO:0005634">
    <property type="term" value="C:nucleus"/>
    <property type="evidence" value="ECO:0007669"/>
    <property type="project" value="TreeGrafter"/>
</dbReference>
<evidence type="ECO:0000313" key="6">
    <source>
        <dbReference type="Proteomes" id="UP000827549"/>
    </source>
</evidence>
<protein>
    <submittedName>
        <fullName evidence="5">NmrA-like family domain-containing protein 1</fullName>
    </submittedName>
</protein>
<organism evidence="5 6">
    <name type="scientific">Vanrija pseudolonga</name>
    <dbReference type="NCBI Taxonomy" id="143232"/>
    <lineage>
        <taxon>Eukaryota</taxon>
        <taxon>Fungi</taxon>
        <taxon>Dikarya</taxon>
        <taxon>Basidiomycota</taxon>
        <taxon>Agaricomycotina</taxon>
        <taxon>Tremellomycetes</taxon>
        <taxon>Trichosporonales</taxon>
        <taxon>Trichosporonaceae</taxon>
        <taxon>Vanrija</taxon>
    </lineage>
</organism>
<comment type="similarity">
    <text evidence="1">Belongs to the NmrA-type oxidoreductase family.</text>
</comment>
<dbReference type="RefSeq" id="XP_062630140.1">
    <property type="nucleotide sequence ID" value="XM_062774156.1"/>
</dbReference>
<feature type="domain" description="NmrA-like" evidence="4">
    <location>
        <begin position="4"/>
        <end position="286"/>
    </location>
</feature>
<evidence type="ECO:0000256" key="1">
    <source>
        <dbReference type="ARBA" id="ARBA00006328"/>
    </source>
</evidence>
<name>A0AAF0YHM9_9TREE</name>
<dbReference type="SUPFAM" id="SSF51735">
    <property type="entry name" value="NAD(P)-binding Rossmann-fold domains"/>
    <property type="match status" value="1"/>
</dbReference>
<dbReference type="AlphaFoldDB" id="A0AAF0YHM9"/>
<keyword evidence="3" id="KW-0560">Oxidoreductase</keyword>
<reference evidence="5" key="1">
    <citation type="submission" date="2023-10" db="EMBL/GenBank/DDBJ databases">
        <authorList>
            <person name="Noh H."/>
        </authorList>
    </citation>
    <scope>NUCLEOTIDE SEQUENCE</scope>
    <source>
        <strain evidence="5">DUCC4014</strain>
    </source>
</reference>
<dbReference type="InterPro" id="IPR008030">
    <property type="entry name" value="NmrA-like"/>
</dbReference>
<dbReference type="InterPro" id="IPR051164">
    <property type="entry name" value="NmrA-like_oxidored"/>
</dbReference>
<dbReference type="InterPro" id="IPR036291">
    <property type="entry name" value="NAD(P)-bd_dom_sf"/>
</dbReference>
<evidence type="ECO:0000256" key="3">
    <source>
        <dbReference type="ARBA" id="ARBA00023002"/>
    </source>
</evidence>
<proteinExistence type="inferred from homology"/>
<keyword evidence="6" id="KW-1185">Reference proteome</keyword>
<dbReference type="PANTHER" id="PTHR42748">
    <property type="entry name" value="NITROGEN METABOLITE REPRESSION PROTEIN NMRA FAMILY MEMBER"/>
    <property type="match status" value="1"/>
</dbReference>
<dbReference type="EMBL" id="CP086718">
    <property type="protein sequence ID" value="WOO84114.1"/>
    <property type="molecule type" value="Genomic_DNA"/>
</dbReference>
<dbReference type="Gene3D" id="3.90.25.10">
    <property type="entry name" value="UDP-galactose 4-epimerase, domain 1"/>
    <property type="match status" value="1"/>
</dbReference>
<dbReference type="CDD" id="cd05251">
    <property type="entry name" value="NmrA_like_SDR_a"/>
    <property type="match status" value="1"/>
</dbReference>
<dbReference type="GeneID" id="87810808"/>
<evidence type="ECO:0000256" key="2">
    <source>
        <dbReference type="ARBA" id="ARBA00022857"/>
    </source>
</evidence>